<evidence type="ECO:0000256" key="2">
    <source>
        <dbReference type="SAM" id="Phobius"/>
    </source>
</evidence>
<dbReference type="AlphaFoldDB" id="V5SGX8"/>
<keyword evidence="4" id="KW-1185">Reference proteome</keyword>
<dbReference type="STRING" id="1029756.W911_17300"/>
<protein>
    <submittedName>
        <fullName evidence="3">Signal peptide protein</fullName>
    </submittedName>
</protein>
<evidence type="ECO:0000256" key="1">
    <source>
        <dbReference type="SAM" id="MobiDB-lite"/>
    </source>
</evidence>
<feature type="compositionally biased region" description="Basic and acidic residues" evidence="1">
    <location>
        <begin position="25"/>
        <end position="46"/>
    </location>
</feature>
<dbReference type="KEGG" id="hni:W911_17300"/>
<gene>
    <name evidence="3" type="ORF">W911_17300</name>
</gene>
<proteinExistence type="predicted"/>
<dbReference type="EMBL" id="CP006912">
    <property type="protein sequence ID" value="AHB49752.1"/>
    <property type="molecule type" value="Genomic_DNA"/>
</dbReference>
<feature type="region of interest" description="Disordered" evidence="1">
    <location>
        <begin position="25"/>
        <end position="57"/>
    </location>
</feature>
<name>V5SGX8_9HYPH</name>
<keyword evidence="2" id="KW-0472">Membrane</keyword>
<feature type="transmembrane region" description="Helical" evidence="2">
    <location>
        <begin position="86"/>
        <end position="111"/>
    </location>
</feature>
<dbReference type="OrthoDB" id="7932896at2"/>
<organism evidence="3 4">
    <name type="scientific">Hyphomicrobium nitrativorans NL23</name>
    <dbReference type="NCBI Taxonomy" id="1029756"/>
    <lineage>
        <taxon>Bacteria</taxon>
        <taxon>Pseudomonadati</taxon>
        <taxon>Pseudomonadota</taxon>
        <taxon>Alphaproteobacteria</taxon>
        <taxon>Hyphomicrobiales</taxon>
        <taxon>Hyphomicrobiaceae</taxon>
        <taxon>Hyphomicrobium</taxon>
    </lineage>
</organism>
<dbReference type="RefSeq" id="WP_023788748.1">
    <property type="nucleotide sequence ID" value="NC_022997.1"/>
</dbReference>
<dbReference type="HOGENOM" id="CLU_1893364_0_0_5"/>
<evidence type="ECO:0000313" key="3">
    <source>
        <dbReference type="EMBL" id="AHB49752.1"/>
    </source>
</evidence>
<keyword evidence="2" id="KW-0812">Transmembrane</keyword>
<keyword evidence="2" id="KW-1133">Transmembrane helix</keyword>
<evidence type="ECO:0000313" key="4">
    <source>
        <dbReference type="Proteomes" id="UP000018542"/>
    </source>
</evidence>
<dbReference type="PATRIC" id="fig|1029756.8.peg.3599"/>
<dbReference type="Proteomes" id="UP000018542">
    <property type="component" value="Chromosome"/>
</dbReference>
<reference evidence="3 4" key="1">
    <citation type="journal article" date="2014" name="Genome Announc.">
        <title>Complete Genome Sequence of Hyphomicrobium nitrativorans Strain NL23, a Denitrifying Bacterium Isolated from Biofilm of a Methanol-Fed Denitrification System Treating Seawater at the Montreal Biodome.</title>
        <authorList>
            <person name="Martineau C."/>
            <person name="Villeneuve C."/>
            <person name="Mauffrey F."/>
            <person name="Villemur R."/>
        </authorList>
    </citation>
    <scope>NUCLEOTIDE SEQUENCE [LARGE SCALE GENOMIC DNA]</scope>
    <source>
        <strain evidence="3">NL23</strain>
    </source>
</reference>
<accession>V5SGX8</accession>
<sequence>MTDANFALAADSDFDDLPRTLRRERALRDREARERKARETRERDGPSLDSLGEPPPYLARSIPPVAYGDDPIPASVQRFEVPFVKLAAFFLKAVLAAIPALILLGVILYFAGKGLEAYFPDLVRMKILISFPGG</sequence>